<dbReference type="KEGG" id="hoh:Hoch_3084"/>
<accession>D0LS91</accession>
<dbReference type="STRING" id="502025.Hoch_3084"/>
<dbReference type="Proteomes" id="UP000001880">
    <property type="component" value="Chromosome"/>
</dbReference>
<dbReference type="RefSeq" id="WP_012828190.1">
    <property type="nucleotide sequence ID" value="NC_013440.1"/>
</dbReference>
<dbReference type="EMBL" id="CP001804">
    <property type="protein sequence ID" value="ACY15590.1"/>
    <property type="molecule type" value="Genomic_DNA"/>
</dbReference>
<gene>
    <name evidence="1" type="ordered locus">Hoch_3084</name>
</gene>
<keyword evidence="2" id="KW-1185">Reference proteome</keyword>
<protein>
    <submittedName>
        <fullName evidence="1">Uncharacterized protein</fullName>
    </submittedName>
</protein>
<proteinExistence type="predicted"/>
<organism evidence="1 2">
    <name type="scientific">Haliangium ochraceum (strain DSM 14365 / JCM 11303 / SMP-2)</name>
    <dbReference type="NCBI Taxonomy" id="502025"/>
    <lineage>
        <taxon>Bacteria</taxon>
        <taxon>Pseudomonadati</taxon>
        <taxon>Myxococcota</taxon>
        <taxon>Polyangia</taxon>
        <taxon>Haliangiales</taxon>
        <taxon>Kofleriaceae</taxon>
        <taxon>Haliangium</taxon>
    </lineage>
</organism>
<reference evidence="1 2" key="1">
    <citation type="journal article" date="2010" name="Stand. Genomic Sci.">
        <title>Complete genome sequence of Haliangium ochraceum type strain (SMP-2).</title>
        <authorList>
            <consortium name="US DOE Joint Genome Institute (JGI-PGF)"/>
            <person name="Ivanova N."/>
            <person name="Daum C."/>
            <person name="Lang E."/>
            <person name="Abt B."/>
            <person name="Kopitz M."/>
            <person name="Saunders E."/>
            <person name="Lapidus A."/>
            <person name="Lucas S."/>
            <person name="Glavina Del Rio T."/>
            <person name="Nolan M."/>
            <person name="Tice H."/>
            <person name="Copeland A."/>
            <person name="Cheng J.F."/>
            <person name="Chen F."/>
            <person name="Bruce D."/>
            <person name="Goodwin L."/>
            <person name="Pitluck S."/>
            <person name="Mavromatis K."/>
            <person name="Pati A."/>
            <person name="Mikhailova N."/>
            <person name="Chen A."/>
            <person name="Palaniappan K."/>
            <person name="Land M."/>
            <person name="Hauser L."/>
            <person name="Chang Y.J."/>
            <person name="Jeffries C.D."/>
            <person name="Detter J.C."/>
            <person name="Brettin T."/>
            <person name="Rohde M."/>
            <person name="Goker M."/>
            <person name="Bristow J."/>
            <person name="Markowitz V."/>
            <person name="Eisen J.A."/>
            <person name="Hugenholtz P."/>
            <person name="Kyrpides N.C."/>
            <person name="Klenk H.P."/>
        </authorList>
    </citation>
    <scope>NUCLEOTIDE SEQUENCE [LARGE SCALE GENOMIC DNA]</scope>
    <source>
        <strain evidence="2">DSM 14365 / CIP 107738 / JCM 11303 / AJ 13395 / SMP-2</strain>
    </source>
</reference>
<evidence type="ECO:0000313" key="2">
    <source>
        <dbReference type="Proteomes" id="UP000001880"/>
    </source>
</evidence>
<dbReference type="OrthoDB" id="5295149at2"/>
<sequence>MHDPQQTAYALARLPIGFSFFGHGLVRLPKIQQFAEGMAKAFENTWLPHVHLFSEHNAFVRAAR</sequence>
<dbReference type="AlphaFoldDB" id="D0LS91"/>
<name>D0LS91_HALO1</name>
<dbReference type="HOGENOM" id="CLU_2861528_0_0_7"/>
<evidence type="ECO:0000313" key="1">
    <source>
        <dbReference type="EMBL" id="ACY15590.1"/>
    </source>
</evidence>